<protein>
    <submittedName>
        <fullName evidence="1">Uncharacterized protein</fullName>
    </submittedName>
</protein>
<sequence>MIVKQNAPQLWGVFVFYNFIDIIFNIKYADMKFIILLLLFALQGYSQKTNFYEEDTKVNLFAFIGQKISIEEFDPNLDNKKTIIEIDKNTGDTVTSVKTSYSMDRAFIAKYKVIQPVFNNLKQDTISFAVYDHYGTPEFAEFDNVIIYISAYN</sequence>
<dbReference type="STRING" id="1121898.GCA_000422725_03062"/>
<dbReference type="Proteomes" id="UP000030111">
    <property type="component" value="Unassembled WGS sequence"/>
</dbReference>
<comment type="caution">
    <text evidence="1">The sequence shown here is derived from an EMBL/GenBank/DDBJ whole genome shotgun (WGS) entry which is preliminary data.</text>
</comment>
<proteinExistence type="predicted"/>
<keyword evidence="2" id="KW-1185">Reference proteome</keyword>
<name>A0A0A2MIH5_9FLAO</name>
<evidence type="ECO:0000313" key="1">
    <source>
        <dbReference type="EMBL" id="KGO91248.1"/>
    </source>
</evidence>
<gene>
    <name evidence="1" type="ORF">Q766_19010</name>
</gene>
<reference evidence="1 2" key="1">
    <citation type="submission" date="2013-09" db="EMBL/GenBank/DDBJ databases">
        <authorList>
            <person name="Zeng Z."/>
            <person name="Chen C."/>
        </authorList>
    </citation>
    <scope>NUCLEOTIDE SEQUENCE [LARGE SCALE GENOMIC DNA]</scope>
    <source>
        <strain evidence="1 2">WB 4.1-42</strain>
    </source>
</reference>
<organism evidence="1 2">
    <name type="scientific">Flavobacterium subsaxonicum WB 4.1-42 = DSM 21790</name>
    <dbReference type="NCBI Taxonomy" id="1121898"/>
    <lineage>
        <taxon>Bacteria</taxon>
        <taxon>Pseudomonadati</taxon>
        <taxon>Bacteroidota</taxon>
        <taxon>Flavobacteriia</taxon>
        <taxon>Flavobacteriales</taxon>
        <taxon>Flavobacteriaceae</taxon>
        <taxon>Flavobacterium</taxon>
    </lineage>
</organism>
<dbReference type="eggNOG" id="ENOG50331G8">
    <property type="taxonomic scope" value="Bacteria"/>
</dbReference>
<evidence type="ECO:0000313" key="2">
    <source>
        <dbReference type="Proteomes" id="UP000030111"/>
    </source>
</evidence>
<accession>A0A0A2MIH5</accession>
<dbReference type="EMBL" id="JRLY01000022">
    <property type="protein sequence ID" value="KGO91248.1"/>
    <property type="molecule type" value="Genomic_DNA"/>
</dbReference>
<dbReference type="AlphaFoldDB" id="A0A0A2MIH5"/>